<gene>
    <name evidence="4" type="ORF">DFQ01_101325</name>
</gene>
<dbReference type="AlphaFoldDB" id="A0A2V2Z1B5"/>
<reference evidence="4 5" key="1">
    <citation type="submission" date="2018-05" db="EMBL/GenBank/DDBJ databases">
        <title>Genomic Encyclopedia of Type Strains, Phase III (KMG-III): the genomes of soil and plant-associated and newly described type strains.</title>
        <authorList>
            <person name="Whitman W."/>
        </authorList>
    </citation>
    <scope>NUCLEOTIDE SEQUENCE [LARGE SCALE GENOMIC DNA]</scope>
    <source>
        <strain evidence="4 5">CECT 5696</strain>
    </source>
</reference>
<dbReference type="GO" id="GO:0003700">
    <property type="term" value="F:DNA-binding transcription factor activity"/>
    <property type="evidence" value="ECO:0007669"/>
    <property type="project" value="InterPro"/>
</dbReference>
<organism evidence="4 5">
    <name type="scientific">Paenibacillus cellulosilyticus</name>
    <dbReference type="NCBI Taxonomy" id="375489"/>
    <lineage>
        <taxon>Bacteria</taxon>
        <taxon>Bacillati</taxon>
        <taxon>Bacillota</taxon>
        <taxon>Bacilli</taxon>
        <taxon>Bacillales</taxon>
        <taxon>Paenibacillaceae</taxon>
        <taxon>Paenibacillus</taxon>
    </lineage>
</organism>
<dbReference type="SMART" id="SM00422">
    <property type="entry name" value="HTH_MERR"/>
    <property type="match status" value="1"/>
</dbReference>
<dbReference type="PROSITE" id="PS50937">
    <property type="entry name" value="HTH_MERR_2"/>
    <property type="match status" value="1"/>
</dbReference>
<dbReference type="InterPro" id="IPR000551">
    <property type="entry name" value="MerR-type_HTH_dom"/>
</dbReference>
<evidence type="ECO:0000313" key="4">
    <source>
        <dbReference type="EMBL" id="PWW08602.1"/>
    </source>
</evidence>
<dbReference type="InterPro" id="IPR047057">
    <property type="entry name" value="MerR_fam"/>
</dbReference>
<dbReference type="Gene3D" id="1.10.1660.10">
    <property type="match status" value="1"/>
</dbReference>
<accession>A0A2V2Z1B5</accession>
<evidence type="ECO:0000259" key="3">
    <source>
        <dbReference type="PROSITE" id="PS50937"/>
    </source>
</evidence>
<dbReference type="OrthoDB" id="9791488at2"/>
<dbReference type="PANTHER" id="PTHR30204:SF58">
    <property type="entry name" value="HTH-TYPE TRANSCRIPTIONAL REGULATOR YFMP"/>
    <property type="match status" value="1"/>
</dbReference>
<feature type="domain" description="HTH merR-type" evidence="3">
    <location>
        <begin position="3"/>
        <end position="73"/>
    </location>
</feature>
<keyword evidence="5" id="KW-1185">Reference proteome</keyword>
<comment type="caution">
    <text evidence="4">The sequence shown here is derived from an EMBL/GenBank/DDBJ whole genome shotgun (WGS) entry which is preliminary data.</text>
</comment>
<feature type="coiled-coil region" evidence="2">
    <location>
        <begin position="111"/>
        <end position="138"/>
    </location>
</feature>
<dbReference type="EMBL" id="QGTQ01000001">
    <property type="protein sequence ID" value="PWW08602.1"/>
    <property type="molecule type" value="Genomic_DNA"/>
</dbReference>
<dbReference type="RefSeq" id="WP_110042120.1">
    <property type="nucleotide sequence ID" value="NZ_CP054613.1"/>
</dbReference>
<keyword evidence="2" id="KW-0175">Coiled coil</keyword>
<dbReference type="GO" id="GO:0003677">
    <property type="term" value="F:DNA binding"/>
    <property type="evidence" value="ECO:0007669"/>
    <property type="project" value="UniProtKB-KW"/>
</dbReference>
<evidence type="ECO:0000256" key="1">
    <source>
        <dbReference type="ARBA" id="ARBA00023125"/>
    </source>
</evidence>
<evidence type="ECO:0000256" key="2">
    <source>
        <dbReference type="SAM" id="Coils"/>
    </source>
</evidence>
<dbReference type="PANTHER" id="PTHR30204">
    <property type="entry name" value="REDOX-CYCLING DRUG-SENSING TRANSCRIPTIONAL ACTIVATOR SOXR"/>
    <property type="match status" value="1"/>
</dbReference>
<keyword evidence="1 4" id="KW-0238">DNA-binding</keyword>
<name>A0A2V2Z1B5_9BACL</name>
<protein>
    <submittedName>
        <fullName evidence="4">DNA-binding transcriptional MerR regulator</fullName>
    </submittedName>
</protein>
<sequence length="141" mass="16787">METYKIDEVSKVTGLTKRTIRYYEELGLLMPTDRTEGGMRLYTQEHIERLKQIVSARDVLGFSLQEILDFVQLRETFEGHRTSIQNTEDAQQKRHHLQEVERGLAQQLQMIDQKMETMAQFRKEREQLHQRIKDAIRNTLP</sequence>
<dbReference type="Proteomes" id="UP000246635">
    <property type="component" value="Unassembled WGS sequence"/>
</dbReference>
<evidence type="ECO:0000313" key="5">
    <source>
        <dbReference type="Proteomes" id="UP000246635"/>
    </source>
</evidence>
<dbReference type="InterPro" id="IPR009061">
    <property type="entry name" value="DNA-bd_dom_put_sf"/>
</dbReference>
<dbReference type="Pfam" id="PF13411">
    <property type="entry name" value="MerR_1"/>
    <property type="match status" value="1"/>
</dbReference>
<dbReference type="SUPFAM" id="SSF46955">
    <property type="entry name" value="Putative DNA-binding domain"/>
    <property type="match status" value="1"/>
</dbReference>
<proteinExistence type="predicted"/>